<comment type="similarity">
    <text evidence="1">Belongs to the WD repeat ATG16 family.</text>
</comment>
<sequence>MAAHRALDWKGNILIQLQGRNKKQTQAYVGLIQAHNKLVEIASSLKSRNVQLQVEAEKLKEENFNLQVKVETGGGSGVGGGEKVTHLEQKLYKLQEELTELHRKRGENAQQIIDLKNVLQEKEKDLQLKDGKLSDSEANILALKSAQRQLENTIIELEATNQMLKDEHQALQLAFTALEEKYRKVMEENCELVQRWMDLKAKDADKLNEENDDFLKKRQAQLRKDLADAAKEPVAITETGKLLLPGITPICLSASIPSKAQCVFDAHEGEVNAVQWSGSGRLFATGSADRKIKLWEIINGKCEQKGILTGSNAGIMAIEFDIEDSLILGASNDFASRVWSVTDQRLRHTLTGHSGKVLAAKFLGDTNKVVSGSHDRTLKVWDLHSRACIKTIFAGSSCNDLVTLHGNHIISGHFDKRVRFWDTRSDSSANEIMLQGRLTSLDLAPDRCSLLCCTRDDSVKIIDLRMNQVSATFCADGFKVGCDWSRAVFSPDGSFAAAGSNDGGLYIWNIGKNKVEKLLKEHSHAIMACAWNPIGSSLVSCERSRKVIYWADY</sequence>
<dbReference type="PRINTS" id="PR00320">
    <property type="entry name" value="GPROTEINBRPT"/>
</dbReference>
<evidence type="ECO:0000259" key="6">
    <source>
        <dbReference type="Pfam" id="PF08614"/>
    </source>
</evidence>
<feature type="repeat" description="WD" evidence="4">
    <location>
        <begin position="406"/>
        <end position="431"/>
    </location>
</feature>
<dbReference type="InterPro" id="IPR036322">
    <property type="entry name" value="WD40_repeat_dom_sf"/>
</dbReference>
<reference evidence="7" key="1">
    <citation type="submission" date="2021-11" db="EMBL/GenBank/DDBJ databases">
        <authorList>
            <person name="Luo K."/>
        </authorList>
    </citation>
    <scope>NUCLEOTIDE SEQUENCE</scope>
    <source>
        <tissue evidence="7">Hepatopancreas</tissue>
    </source>
</reference>
<dbReference type="GO" id="GO:0000045">
    <property type="term" value="P:autophagosome assembly"/>
    <property type="evidence" value="ECO:0007669"/>
    <property type="project" value="InterPro"/>
</dbReference>
<dbReference type="SUPFAM" id="SSF50978">
    <property type="entry name" value="WD40 repeat-like"/>
    <property type="match status" value="1"/>
</dbReference>
<evidence type="ECO:0000256" key="4">
    <source>
        <dbReference type="PROSITE-ProRule" id="PRU00221"/>
    </source>
</evidence>
<proteinExistence type="evidence at transcript level"/>
<evidence type="ECO:0000313" key="7">
    <source>
        <dbReference type="EMBL" id="WAB53329.1"/>
    </source>
</evidence>
<evidence type="ECO:0000256" key="1">
    <source>
        <dbReference type="ARBA" id="ARBA00009271"/>
    </source>
</evidence>
<dbReference type="InterPro" id="IPR001680">
    <property type="entry name" value="WD40_rpt"/>
</dbReference>
<evidence type="ECO:0000256" key="5">
    <source>
        <dbReference type="SAM" id="Coils"/>
    </source>
</evidence>
<keyword evidence="2 4" id="KW-0853">WD repeat</keyword>
<dbReference type="Pfam" id="PF00400">
    <property type="entry name" value="WD40"/>
    <property type="match status" value="5"/>
</dbReference>
<feature type="domain" description="Autophagy-related protein 16" evidence="6">
    <location>
        <begin position="13"/>
        <end position="208"/>
    </location>
</feature>
<evidence type="ECO:0000256" key="2">
    <source>
        <dbReference type="ARBA" id="ARBA00022574"/>
    </source>
</evidence>
<dbReference type="PANTHER" id="PTHR19878:SF8">
    <property type="entry name" value="AUTOPHAGY-RELATED 16, ISOFORM F"/>
    <property type="match status" value="1"/>
</dbReference>
<dbReference type="InterPro" id="IPR020472">
    <property type="entry name" value="WD40_PAC1"/>
</dbReference>
<keyword evidence="5" id="KW-0175">Coiled coil</keyword>
<dbReference type="Gene3D" id="2.130.10.10">
    <property type="entry name" value="YVTN repeat-like/Quinoprotein amine dehydrogenase"/>
    <property type="match status" value="2"/>
</dbReference>
<feature type="repeat" description="WD" evidence="4">
    <location>
        <begin position="264"/>
        <end position="305"/>
    </location>
</feature>
<feature type="repeat" description="WD" evidence="4">
    <location>
        <begin position="308"/>
        <end position="349"/>
    </location>
</feature>
<dbReference type="SMART" id="SM00320">
    <property type="entry name" value="WD40"/>
    <property type="match status" value="7"/>
</dbReference>
<keyword evidence="3" id="KW-0677">Repeat</keyword>
<evidence type="ECO:0000256" key="3">
    <source>
        <dbReference type="ARBA" id="ARBA00022737"/>
    </source>
</evidence>
<dbReference type="Pfam" id="PF08614">
    <property type="entry name" value="ATG16"/>
    <property type="match status" value="1"/>
</dbReference>
<dbReference type="GO" id="GO:0034274">
    <property type="term" value="C:Atg12-Atg5-Atg16 complex"/>
    <property type="evidence" value="ECO:0007669"/>
    <property type="project" value="TreeGrafter"/>
</dbReference>
<dbReference type="GO" id="GO:0043495">
    <property type="term" value="F:protein-membrane adaptor activity"/>
    <property type="evidence" value="ECO:0007669"/>
    <property type="project" value="TreeGrafter"/>
</dbReference>
<dbReference type="EMBL" id="OL658541">
    <property type="protein sequence ID" value="WAB53329.1"/>
    <property type="molecule type" value="mRNA"/>
</dbReference>
<dbReference type="AlphaFoldDB" id="A0A9E8MH94"/>
<dbReference type="GO" id="GO:0034045">
    <property type="term" value="C:phagophore assembly site membrane"/>
    <property type="evidence" value="ECO:0007669"/>
    <property type="project" value="TreeGrafter"/>
</dbReference>
<dbReference type="FunFam" id="2.130.10.10:FF:000159">
    <property type="entry name" value="Autophagy-related protein 16-1 isoform 1"/>
    <property type="match status" value="1"/>
</dbReference>
<protein>
    <submittedName>
        <fullName evidence="7">Autophagy-related protein 16</fullName>
    </submittedName>
</protein>
<dbReference type="PANTHER" id="PTHR19878">
    <property type="entry name" value="AUTOPHAGY PROTEIN 16-LIKE"/>
    <property type="match status" value="1"/>
</dbReference>
<dbReference type="CDD" id="cd00200">
    <property type="entry name" value="WD40"/>
    <property type="match status" value="1"/>
</dbReference>
<feature type="coiled-coil region" evidence="5">
    <location>
        <begin position="42"/>
        <end position="104"/>
    </location>
</feature>
<dbReference type="PROSITE" id="PS50294">
    <property type="entry name" value="WD_REPEATS_REGION"/>
    <property type="match status" value="2"/>
</dbReference>
<dbReference type="CDD" id="cd22887">
    <property type="entry name" value="Atg16_CCD"/>
    <property type="match status" value="1"/>
</dbReference>
<dbReference type="GO" id="GO:0000421">
    <property type="term" value="C:autophagosome membrane"/>
    <property type="evidence" value="ECO:0007669"/>
    <property type="project" value="TreeGrafter"/>
</dbReference>
<dbReference type="InterPro" id="IPR013923">
    <property type="entry name" value="Autophagy-rel_prot_16_dom"/>
</dbReference>
<feature type="coiled-coil region" evidence="5">
    <location>
        <begin position="133"/>
        <end position="224"/>
    </location>
</feature>
<organism evidence="7">
    <name type="scientific">Haliotis discus hannai</name>
    <name type="common">Japanese abalone</name>
    <dbReference type="NCBI Taxonomy" id="42344"/>
    <lineage>
        <taxon>Eukaryota</taxon>
        <taxon>Metazoa</taxon>
        <taxon>Spiralia</taxon>
        <taxon>Lophotrochozoa</taxon>
        <taxon>Mollusca</taxon>
        <taxon>Gastropoda</taxon>
        <taxon>Vetigastropoda</taxon>
        <taxon>Lepetellida</taxon>
        <taxon>Haliotoidea</taxon>
        <taxon>Haliotidae</taxon>
        <taxon>Haliotis</taxon>
    </lineage>
</organism>
<feature type="repeat" description="WD" evidence="4">
    <location>
        <begin position="489"/>
        <end position="518"/>
    </location>
</feature>
<dbReference type="InterPro" id="IPR019775">
    <property type="entry name" value="WD40_repeat_CS"/>
</dbReference>
<dbReference type="InterPro" id="IPR045160">
    <property type="entry name" value="ATG16"/>
</dbReference>
<name>A0A9E8MH94_HALDH</name>
<feature type="repeat" description="WD" evidence="4">
    <location>
        <begin position="350"/>
        <end position="391"/>
    </location>
</feature>
<dbReference type="PROSITE" id="PS50082">
    <property type="entry name" value="WD_REPEATS_2"/>
    <property type="match status" value="5"/>
</dbReference>
<dbReference type="PROSITE" id="PS00678">
    <property type="entry name" value="WD_REPEATS_1"/>
    <property type="match status" value="2"/>
</dbReference>
<accession>A0A9E8MH94</accession>
<dbReference type="InterPro" id="IPR015943">
    <property type="entry name" value="WD40/YVTN_repeat-like_dom_sf"/>
</dbReference>